<keyword evidence="1" id="KW-0732">Signal</keyword>
<gene>
    <name evidence="2" type="ORF">PGLA1383_LOCUS23268</name>
</gene>
<keyword evidence="3" id="KW-1185">Reference proteome</keyword>
<feature type="signal peptide" evidence="1">
    <location>
        <begin position="1"/>
        <end position="21"/>
    </location>
</feature>
<dbReference type="EMBL" id="CAJNNV010017416">
    <property type="protein sequence ID" value="CAE8605138.1"/>
    <property type="molecule type" value="Genomic_DNA"/>
</dbReference>
<protein>
    <submittedName>
        <fullName evidence="2">Uncharacterized protein</fullName>
    </submittedName>
</protein>
<sequence length="334" mass="36583">MAAVKLIKFVAVAILLSSSDAEPTNRTCAGQDQDEMMALQVGVQSHAGTCSCGDVCPGYNGQGGGEVEFSCSDAQEAYFASNPGVDQEALSQTDCSYTSGKNQEGKVVNTKCWSGLGSALTVTFKLPYYTKKTPQYPCLSTCPAGFLLEYFPNPYDCATCFAPIAPAIGWTTSMDVVAIEAAMEVGLDLSDIHPAQALLHKLEVENQPLAFTDVPRAEMEAMQACTSKEDVVAMLKKCMRLSSKDGMRDEVLSEYHFHNFMFCQKSLFCPEKASALLSIMRMLHSQTVMQERMPQDKARKAMHALLERHCRQLPPFSVGIFTEHEVTAIRDYAS</sequence>
<proteinExistence type="predicted"/>
<dbReference type="Proteomes" id="UP000654075">
    <property type="component" value="Unassembled WGS sequence"/>
</dbReference>
<dbReference type="AlphaFoldDB" id="A0A813ET37"/>
<dbReference type="InterPro" id="IPR032727">
    <property type="entry name" value="CLAMP"/>
</dbReference>
<comment type="caution">
    <text evidence="2">The sequence shown here is derived from an EMBL/GenBank/DDBJ whole genome shotgun (WGS) entry which is preliminary data.</text>
</comment>
<evidence type="ECO:0000313" key="3">
    <source>
        <dbReference type="Proteomes" id="UP000654075"/>
    </source>
</evidence>
<feature type="chain" id="PRO_5032718792" evidence="1">
    <location>
        <begin position="22"/>
        <end position="334"/>
    </location>
</feature>
<reference evidence="2" key="1">
    <citation type="submission" date="2021-02" db="EMBL/GenBank/DDBJ databases">
        <authorList>
            <person name="Dougan E. K."/>
            <person name="Rhodes N."/>
            <person name="Thang M."/>
            <person name="Chan C."/>
        </authorList>
    </citation>
    <scope>NUCLEOTIDE SEQUENCE</scope>
</reference>
<evidence type="ECO:0000313" key="2">
    <source>
        <dbReference type="EMBL" id="CAE8605138.1"/>
    </source>
</evidence>
<dbReference type="Pfam" id="PF14769">
    <property type="entry name" value="CLAMP"/>
    <property type="match status" value="1"/>
</dbReference>
<name>A0A813ET37_POLGL</name>
<dbReference type="PANTHER" id="PTHR28457">
    <property type="entry name" value="COILED-COIL DOMAIN-CONTAINING PROTEIN 189"/>
    <property type="match status" value="1"/>
</dbReference>
<accession>A0A813ET37</accession>
<dbReference type="PANTHER" id="PTHR28457:SF1">
    <property type="entry name" value="CILIA- AND FLAGELLA-ASSOCIATED PROTEIN 119"/>
    <property type="match status" value="1"/>
</dbReference>
<organism evidence="2 3">
    <name type="scientific">Polarella glacialis</name>
    <name type="common">Dinoflagellate</name>
    <dbReference type="NCBI Taxonomy" id="89957"/>
    <lineage>
        <taxon>Eukaryota</taxon>
        <taxon>Sar</taxon>
        <taxon>Alveolata</taxon>
        <taxon>Dinophyceae</taxon>
        <taxon>Suessiales</taxon>
        <taxon>Suessiaceae</taxon>
        <taxon>Polarella</taxon>
    </lineage>
</organism>
<evidence type="ECO:0000256" key="1">
    <source>
        <dbReference type="SAM" id="SignalP"/>
    </source>
</evidence>
<feature type="non-terminal residue" evidence="2">
    <location>
        <position position="1"/>
    </location>
</feature>